<proteinExistence type="inferred from homology"/>
<dbReference type="Proteomes" id="UP000067598">
    <property type="component" value="Unassembled WGS sequence"/>
</dbReference>
<keyword evidence="2" id="KW-0813">Transport</keyword>
<dbReference type="RefSeq" id="WP_060461954.1">
    <property type="nucleotide sequence ID" value="NZ_AP025162.1"/>
</dbReference>
<dbReference type="Gene3D" id="3.40.190.10">
    <property type="entry name" value="Periplasmic binding protein-like II"/>
    <property type="match status" value="1"/>
</dbReference>
<sequence>MKLSKVLGSVGVVSAAALALVACGKSGNSDGNAAKEAGKFPAATPKKPVKQGGSVSLALETDTPFTGIFSDELSTTATDSTVAAPAEESLFDTDDHYKINDKGAATMKLDRKAKTVTITVKKGVKWSDGQQVNAKDLEYPYEILANKKTQAQRYDSTLEDIEGMKEYHEGKAKTISGIEMPDGEKGRTIVIHFKELKPGMYYSGNGYFWESAAPYHYLKNVPFNKLQSSDEIRKRPLYFGPFKVQKLVRGQSVTYVPNKYYWRGKPKLDKIVISVVNPNSATQAIKSHKFDIAGVLNSQWEQVKDTKKVNFVAQVPLAYSYLGFKLGKWDAAKGENVMDKNSKMNNKALRQAIGYAMNLDAVNKRYNHGLSFRVNTLIPKGFGDYHDSSIKGFNYNLKKASQLLDKAGYKKKGKWRVQPNGKPLNIKLLAATGSAIQEPIIQNYIQQWKKIGLNVSLTGGRLAEQNSFFDKIQNDAKNVDMFMAAWSLASEPSQGSMYGETSPMNYERFVTPENTKLLEEMNSQKSFNHQYRVNVFHKWQKYMYDEAFVIPMNNSYSITALNNKITGYSTKPSQNNNGHQLWYQVGYAK</sequence>
<dbReference type="InterPro" id="IPR039424">
    <property type="entry name" value="SBP_5"/>
</dbReference>
<dbReference type="PANTHER" id="PTHR30290">
    <property type="entry name" value="PERIPLASMIC BINDING COMPONENT OF ABC TRANSPORTER"/>
    <property type="match status" value="1"/>
</dbReference>
<dbReference type="EMBL" id="LJGP01000016">
    <property type="protein sequence ID" value="KWU03933.1"/>
    <property type="molecule type" value="Genomic_DNA"/>
</dbReference>
<dbReference type="InterPro" id="IPR030678">
    <property type="entry name" value="Peptide/Ni-bd"/>
</dbReference>
<dbReference type="GO" id="GO:1904680">
    <property type="term" value="F:peptide transmembrane transporter activity"/>
    <property type="evidence" value="ECO:0007669"/>
    <property type="project" value="TreeGrafter"/>
</dbReference>
<comment type="similarity">
    <text evidence="1">Belongs to the bacterial solute-binding protein 5 family.</text>
</comment>
<dbReference type="CDD" id="cd08510">
    <property type="entry name" value="PBP2_Lactococcal_OppA_like"/>
    <property type="match status" value="1"/>
</dbReference>
<feature type="chain" id="PRO_5042681364" evidence="4">
    <location>
        <begin position="20"/>
        <end position="589"/>
    </location>
</feature>
<evidence type="ECO:0000313" key="7">
    <source>
        <dbReference type="EMBL" id="MDK6501848.1"/>
    </source>
</evidence>
<organism evidence="6 8">
    <name type="scientific">Lactobacillus crispatus</name>
    <dbReference type="NCBI Taxonomy" id="47770"/>
    <lineage>
        <taxon>Bacteria</taxon>
        <taxon>Bacillati</taxon>
        <taxon>Bacillota</taxon>
        <taxon>Bacilli</taxon>
        <taxon>Lactobacillales</taxon>
        <taxon>Lactobacillaceae</taxon>
        <taxon>Lactobacillus</taxon>
    </lineage>
</organism>
<evidence type="ECO:0000256" key="3">
    <source>
        <dbReference type="ARBA" id="ARBA00022729"/>
    </source>
</evidence>
<evidence type="ECO:0000256" key="2">
    <source>
        <dbReference type="ARBA" id="ARBA00022448"/>
    </source>
</evidence>
<reference evidence="6 8" key="1">
    <citation type="journal article" date="2016" name="Microbiology (Mosc.)">
        <title>Comparison of Lactobacillus crispatus isolates from Lactobacillus-dominated vaginal microbiomes with isolates from microbiomes containing bacterial vaginosis-associated bacteria.</title>
        <authorList>
            <person name="Abdelmaksoud A.A."/>
            <person name="Koparde V.N."/>
            <person name="Sheth N.U."/>
            <person name="Serrano M.G."/>
            <person name="Glascock A.L."/>
            <person name="Fettweis J.M."/>
            <person name="Strauss Iii J.F."/>
            <person name="Buck G.A."/>
            <person name="Jefferson K.K."/>
        </authorList>
    </citation>
    <scope>NUCLEOTIDE SEQUENCE [LARGE SCALE GENOMIC DNA]</scope>
    <source>
        <strain evidence="6 8">VMC3</strain>
    </source>
</reference>
<dbReference type="SUPFAM" id="SSF53850">
    <property type="entry name" value="Periplasmic binding protein-like II"/>
    <property type="match status" value="1"/>
</dbReference>
<dbReference type="PATRIC" id="fig|47770.28.peg.274"/>
<dbReference type="GO" id="GO:0042597">
    <property type="term" value="C:periplasmic space"/>
    <property type="evidence" value="ECO:0007669"/>
    <property type="project" value="UniProtKB-ARBA"/>
</dbReference>
<feature type="domain" description="Solute-binding protein family 5" evidence="5">
    <location>
        <begin position="109"/>
        <end position="499"/>
    </location>
</feature>
<dbReference type="Gene3D" id="3.10.105.10">
    <property type="entry name" value="Dipeptide-binding Protein, Domain 3"/>
    <property type="match status" value="1"/>
</dbReference>
<dbReference type="PROSITE" id="PS51257">
    <property type="entry name" value="PROKAR_LIPOPROTEIN"/>
    <property type="match status" value="1"/>
</dbReference>
<keyword evidence="3 4" id="KW-0732">Signal</keyword>
<comment type="caution">
    <text evidence="6">The sequence shown here is derived from an EMBL/GenBank/DDBJ whole genome shotgun (WGS) entry which is preliminary data.</text>
</comment>
<dbReference type="Pfam" id="PF00496">
    <property type="entry name" value="SBP_bac_5"/>
    <property type="match status" value="1"/>
</dbReference>
<dbReference type="GO" id="GO:0015833">
    <property type="term" value="P:peptide transport"/>
    <property type="evidence" value="ECO:0007669"/>
    <property type="project" value="TreeGrafter"/>
</dbReference>
<gene>
    <name evidence="6" type="ORF">AEL95_04445</name>
    <name evidence="7" type="ORF">QP235_01265</name>
</gene>
<dbReference type="EMBL" id="JASOGN010000003">
    <property type="protein sequence ID" value="MDK6501848.1"/>
    <property type="molecule type" value="Genomic_DNA"/>
</dbReference>
<dbReference type="GO" id="GO:0043190">
    <property type="term" value="C:ATP-binding cassette (ABC) transporter complex"/>
    <property type="evidence" value="ECO:0007669"/>
    <property type="project" value="InterPro"/>
</dbReference>
<evidence type="ECO:0000256" key="4">
    <source>
        <dbReference type="SAM" id="SignalP"/>
    </source>
</evidence>
<evidence type="ECO:0000313" key="6">
    <source>
        <dbReference type="EMBL" id="KWU03933.1"/>
    </source>
</evidence>
<dbReference type="InterPro" id="IPR000914">
    <property type="entry name" value="SBP_5_dom"/>
</dbReference>
<evidence type="ECO:0000259" key="5">
    <source>
        <dbReference type="Pfam" id="PF00496"/>
    </source>
</evidence>
<name>A0A120DIF2_9LACO</name>
<evidence type="ECO:0000313" key="8">
    <source>
        <dbReference type="Proteomes" id="UP000067598"/>
    </source>
</evidence>
<dbReference type="Proteomes" id="UP001230300">
    <property type="component" value="Unassembled WGS sequence"/>
</dbReference>
<evidence type="ECO:0000256" key="1">
    <source>
        <dbReference type="ARBA" id="ARBA00005695"/>
    </source>
</evidence>
<dbReference type="PIRSF" id="PIRSF002741">
    <property type="entry name" value="MppA"/>
    <property type="match status" value="1"/>
</dbReference>
<feature type="signal peptide" evidence="4">
    <location>
        <begin position="1"/>
        <end position="19"/>
    </location>
</feature>
<protein>
    <submittedName>
        <fullName evidence="6 7">Peptide ABC transporter substrate-binding protein</fullName>
    </submittedName>
</protein>
<dbReference type="AlphaFoldDB" id="A0A120DIF2"/>
<dbReference type="PANTHER" id="PTHR30290:SF9">
    <property type="entry name" value="OLIGOPEPTIDE-BINDING PROTEIN APPA"/>
    <property type="match status" value="1"/>
</dbReference>
<reference evidence="7" key="2">
    <citation type="submission" date="2023-05" db="EMBL/GenBank/DDBJ databases">
        <title>Cataloging the Phylogenetic Diversity of Human Bladder Bacteria.</title>
        <authorList>
            <person name="Du J."/>
        </authorList>
    </citation>
    <scope>NUCLEOTIDE SEQUENCE</scope>
    <source>
        <strain evidence="7">UMB9226</strain>
    </source>
</reference>
<accession>A0A120DIF2</accession>